<evidence type="ECO:0008006" key="6">
    <source>
        <dbReference type="Google" id="ProtNLM"/>
    </source>
</evidence>
<dbReference type="Proteomes" id="UP000682733">
    <property type="component" value="Unassembled WGS sequence"/>
</dbReference>
<evidence type="ECO:0000313" key="1">
    <source>
        <dbReference type="EMBL" id="CAF1292154.1"/>
    </source>
</evidence>
<dbReference type="PANTHER" id="PTHR24114:SF2">
    <property type="entry name" value="F-BOX DOMAIN-CONTAINING PROTEIN-RELATED"/>
    <property type="match status" value="1"/>
</dbReference>
<dbReference type="EMBL" id="CAJOBA010040578">
    <property type="protein sequence ID" value="CAF4096942.1"/>
    <property type="molecule type" value="Genomic_DNA"/>
</dbReference>
<proteinExistence type="predicted"/>
<organism evidence="2 5">
    <name type="scientific">Didymodactylos carnosus</name>
    <dbReference type="NCBI Taxonomy" id="1234261"/>
    <lineage>
        <taxon>Eukaryota</taxon>
        <taxon>Metazoa</taxon>
        <taxon>Spiralia</taxon>
        <taxon>Gnathifera</taxon>
        <taxon>Rotifera</taxon>
        <taxon>Eurotatoria</taxon>
        <taxon>Bdelloidea</taxon>
        <taxon>Philodinida</taxon>
        <taxon>Philodinidae</taxon>
        <taxon>Didymodactylos</taxon>
    </lineage>
</organism>
<dbReference type="Proteomes" id="UP000677228">
    <property type="component" value="Unassembled WGS sequence"/>
</dbReference>
<dbReference type="EMBL" id="CAJNOK010019008">
    <property type="protein sequence ID" value="CAF1292154.1"/>
    <property type="molecule type" value="Genomic_DNA"/>
</dbReference>
<gene>
    <name evidence="2" type="ORF">GPM918_LOCUS31895</name>
    <name evidence="1" type="ORF">OVA965_LOCUS28145</name>
    <name evidence="4" type="ORF">SRO942_LOCUS32550</name>
    <name evidence="3" type="ORF">TMI583_LOCUS28894</name>
</gene>
<evidence type="ECO:0000313" key="5">
    <source>
        <dbReference type="Proteomes" id="UP000663829"/>
    </source>
</evidence>
<dbReference type="Proteomes" id="UP000663829">
    <property type="component" value="Unassembled WGS sequence"/>
</dbReference>
<name>A0A815IQ51_9BILA</name>
<evidence type="ECO:0000313" key="3">
    <source>
        <dbReference type="EMBL" id="CAF4096942.1"/>
    </source>
</evidence>
<dbReference type="InterPro" id="IPR001611">
    <property type="entry name" value="Leu-rich_rpt"/>
</dbReference>
<dbReference type="SUPFAM" id="SSF52047">
    <property type="entry name" value="RNI-like"/>
    <property type="match status" value="1"/>
</dbReference>
<dbReference type="InterPro" id="IPR032675">
    <property type="entry name" value="LRR_dom_sf"/>
</dbReference>
<dbReference type="PANTHER" id="PTHR24114">
    <property type="entry name" value="LEUCINE RICH REPEAT FAMILY PROTEIN"/>
    <property type="match status" value="1"/>
</dbReference>
<comment type="caution">
    <text evidence="2">The sequence shown here is derived from an EMBL/GenBank/DDBJ whole genome shotgun (WGS) entry which is preliminary data.</text>
</comment>
<dbReference type="OrthoDB" id="8436363at2759"/>
<dbReference type="EMBL" id="CAJNOQ010015961">
    <property type="protein sequence ID" value="CAF1371858.1"/>
    <property type="molecule type" value="Genomic_DNA"/>
</dbReference>
<dbReference type="AlphaFoldDB" id="A0A815IQ51"/>
<keyword evidence="5" id="KW-1185">Reference proteome</keyword>
<protein>
    <recommendedName>
        <fullName evidence="6">Tropomodulin</fullName>
    </recommendedName>
</protein>
<dbReference type="SMART" id="SM00368">
    <property type="entry name" value="LRR_RI"/>
    <property type="match status" value="3"/>
</dbReference>
<dbReference type="InterPro" id="IPR052394">
    <property type="entry name" value="LRR-containing"/>
</dbReference>
<accession>A0A815IQ51</accession>
<reference evidence="2" key="1">
    <citation type="submission" date="2021-02" db="EMBL/GenBank/DDBJ databases">
        <authorList>
            <person name="Nowell W R."/>
        </authorList>
    </citation>
    <scope>NUCLEOTIDE SEQUENCE</scope>
</reference>
<dbReference type="Gene3D" id="3.80.10.10">
    <property type="entry name" value="Ribonuclease Inhibitor"/>
    <property type="match status" value="1"/>
</dbReference>
<evidence type="ECO:0000313" key="4">
    <source>
        <dbReference type="EMBL" id="CAF4259004.1"/>
    </source>
</evidence>
<dbReference type="Pfam" id="PF13516">
    <property type="entry name" value="LRR_6"/>
    <property type="match status" value="4"/>
</dbReference>
<dbReference type="Proteomes" id="UP000681722">
    <property type="component" value="Unassembled WGS sequence"/>
</dbReference>
<evidence type="ECO:0000313" key="2">
    <source>
        <dbReference type="EMBL" id="CAF1371858.1"/>
    </source>
</evidence>
<dbReference type="EMBL" id="CAJOBC010076077">
    <property type="protein sequence ID" value="CAF4259004.1"/>
    <property type="molecule type" value="Genomic_DNA"/>
</dbReference>
<feature type="non-terminal residue" evidence="2">
    <location>
        <position position="1"/>
    </location>
</feature>
<sequence length="172" mass="19361">LGHLAPEFETPQLFKDRDFWDSLSKNIEQMNIMLTRFSNDEMMSTKSNKTLTTLIMINNGISDLAAKVIGDLLSENKTLLKLNISRNTITDIGIKCIANGLCNNQALTYLNVNDNRIAGQGLSLLLQTLTILHMNYNDITDQNLIHNRRRNFGAQYNVDLFEIKSVITGAAE</sequence>